<proteinExistence type="predicted"/>
<evidence type="ECO:0000256" key="11">
    <source>
        <dbReference type="ARBA" id="ARBA00023014"/>
    </source>
</evidence>
<dbReference type="GO" id="GO:0016020">
    <property type="term" value="C:membrane"/>
    <property type="evidence" value="ECO:0007669"/>
    <property type="project" value="UniProtKB-SubCell"/>
</dbReference>
<feature type="domain" description="FAD-binding FR-type" evidence="14">
    <location>
        <begin position="205"/>
        <end position="308"/>
    </location>
</feature>
<dbReference type="InterPro" id="IPR013130">
    <property type="entry name" value="Fe3_Rdtase_TM_dom"/>
</dbReference>
<dbReference type="InterPro" id="IPR017938">
    <property type="entry name" value="Riboflavin_synthase-like_b-brl"/>
</dbReference>
<dbReference type="GO" id="GO:0016491">
    <property type="term" value="F:oxidoreductase activity"/>
    <property type="evidence" value="ECO:0007669"/>
    <property type="project" value="UniProtKB-KW"/>
</dbReference>
<dbReference type="Pfam" id="PF08022">
    <property type="entry name" value="FAD_binding_8"/>
    <property type="match status" value="1"/>
</dbReference>
<evidence type="ECO:0000313" key="15">
    <source>
        <dbReference type="EMBL" id="OGC47471.1"/>
    </source>
</evidence>
<evidence type="ECO:0000256" key="2">
    <source>
        <dbReference type="ARBA" id="ARBA00004141"/>
    </source>
</evidence>
<evidence type="ECO:0000259" key="14">
    <source>
        <dbReference type="PROSITE" id="PS51384"/>
    </source>
</evidence>
<evidence type="ECO:0000256" key="7">
    <source>
        <dbReference type="ARBA" id="ARBA00022827"/>
    </source>
</evidence>
<dbReference type="InterPro" id="IPR017927">
    <property type="entry name" value="FAD-bd_FR_type"/>
</dbReference>
<evidence type="ECO:0000256" key="8">
    <source>
        <dbReference type="ARBA" id="ARBA00022989"/>
    </source>
</evidence>
<dbReference type="InterPro" id="IPR039261">
    <property type="entry name" value="FNR_nucleotide-bd"/>
</dbReference>
<gene>
    <name evidence="15" type="ORF">A2886_03550</name>
</gene>
<keyword evidence="10" id="KW-0408">Iron</keyword>
<dbReference type="SUPFAM" id="SSF63380">
    <property type="entry name" value="Riboflavin synthase domain-like"/>
    <property type="match status" value="1"/>
</dbReference>
<comment type="caution">
    <text evidence="15">The sequence shown here is derived from an EMBL/GenBank/DDBJ whole genome shotgun (WGS) entry which is preliminary data.</text>
</comment>
<dbReference type="GO" id="GO:0046872">
    <property type="term" value="F:metal ion binding"/>
    <property type="evidence" value="ECO:0007669"/>
    <property type="project" value="UniProtKB-KW"/>
</dbReference>
<evidence type="ECO:0000256" key="12">
    <source>
        <dbReference type="ARBA" id="ARBA00023136"/>
    </source>
</evidence>
<evidence type="ECO:0000256" key="4">
    <source>
        <dbReference type="ARBA" id="ARBA00022692"/>
    </source>
</evidence>
<protein>
    <recommendedName>
        <fullName evidence="14">FAD-binding FR-type domain-containing protein</fullName>
    </recommendedName>
</protein>
<keyword evidence="8 13" id="KW-1133">Transmembrane helix</keyword>
<feature type="transmembrane region" description="Helical" evidence="13">
    <location>
        <begin position="82"/>
        <end position="100"/>
    </location>
</feature>
<keyword evidence="5" id="KW-0001">2Fe-2S</keyword>
<sequence>MLLSKTKLWILLGLYLLFILTAAVVTVLSSPGVFKFDALYKFGQIFGVVSLSLLVVQQVLSARIPLIEKNIGHDRLMRFHHLNANFILLFVLAHPLSLFFRPLFSGRIKIFGLVKSFGLGQWLGALAILLIILIIITAVFSKRLGLRYDQWRKVHLVAYVVLILGFVHSYMIGSDILTRQHLYYWWWFLAAVSVSALFYLHIVRPHRFKKSIYEVAKVEPNTHDVTNVYLKPLNGKKLDFKPGQFAFITIYSKAVLREEHPFTISASPTEDHLMFSIKSSGDFTANVHTLKEGDRVKVEGPYGVFSIGDHRGHFVFIAGGIGITPFRSMLRFVADQHVKVGGVAQEITLIYANKTKEDIAFREEIAAIKKSSKWLKVVHVVGGFVTKELVSAEVSNIKRTKFFVCGPPPMMAAVVGILNKLGVSSNYIYTEKFSLK</sequence>
<dbReference type="InterPro" id="IPR013112">
    <property type="entry name" value="FAD-bd_8"/>
</dbReference>
<comment type="cofactor">
    <cofactor evidence="1">
        <name>FAD</name>
        <dbReference type="ChEBI" id="CHEBI:57692"/>
    </cofactor>
</comment>
<dbReference type="EMBL" id="MEVA01000009">
    <property type="protein sequence ID" value="OGC47471.1"/>
    <property type="molecule type" value="Genomic_DNA"/>
</dbReference>
<evidence type="ECO:0000256" key="9">
    <source>
        <dbReference type="ARBA" id="ARBA00023002"/>
    </source>
</evidence>
<dbReference type="PANTHER" id="PTHR47354">
    <property type="entry name" value="NADH OXIDOREDUCTASE HCR"/>
    <property type="match status" value="1"/>
</dbReference>
<keyword evidence="6" id="KW-0479">Metal-binding</keyword>
<dbReference type="Gene3D" id="3.40.50.80">
    <property type="entry name" value="Nucleotide-binding domain of ferredoxin-NADP reductase (FNR) module"/>
    <property type="match status" value="1"/>
</dbReference>
<evidence type="ECO:0000256" key="3">
    <source>
        <dbReference type="ARBA" id="ARBA00022630"/>
    </source>
</evidence>
<dbReference type="Gene3D" id="2.40.30.10">
    <property type="entry name" value="Translation factors"/>
    <property type="match status" value="1"/>
</dbReference>
<keyword evidence="4 13" id="KW-0812">Transmembrane</keyword>
<evidence type="ECO:0000256" key="6">
    <source>
        <dbReference type="ARBA" id="ARBA00022723"/>
    </source>
</evidence>
<evidence type="ECO:0000256" key="13">
    <source>
        <dbReference type="SAM" id="Phobius"/>
    </source>
</evidence>
<evidence type="ECO:0000256" key="5">
    <source>
        <dbReference type="ARBA" id="ARBA00022714"/>
    </source>
</evidence>
<feature type="transmembrane region" description="Helical" evidence="13">
    <location>
        <begin position="39"/>
        <end position="61"/>
    </location>
</feature>
<dbReference type="InterPro" id="IPR001433">
    <property type="entry name" value="OxRdtase_FAD/NAD-bd"/>
</dbReference>
<keyword evidence="9" id="KW-0560">Oxidoreductase</keyword>
<dbReference type="GO" id="GO:0051537">
    <property type="term" value="F:2 iron, 2 sulfur cluster binding"/>
    <property type="evidence" value="ECO:0007669"/>
    <property type="project" value="UniProtKB-KW"/>
</dbReference>
<keyword evidence="3" id="KW-0285">Flavoprotein</keyword>
<dbReference type="Pfam" id="PF01794">
    <property type="entry name" value="Ferric_reduct"/>
    <property type="match status" value="1"/>
</dbReference>
<comment type="subcellular location">
    <subcellularLocation>
        <location evidence="2">Membrane</location>
        <topology evidence="2">Multi-pass membrane protein</topology>
    </subcellularLocation>
</comment>
<accession>A0A1F4UR63</accession>
<dbReference type="Pfam" id="PF00175">
    <property type="entry name" value="NAD_binding_1"/>
    <property type="match status" value="1"/>
</dbReference>
<organism evidence="15 16">
    <name type="scientific">candidate division WWE3 bacterium RIFCSPHIGHO2_01_FULL_42_13</name>
    <dbReference type="NCBI Taxonomy" id="1802617"/>
    <lineage>
        <taxon>Bacteria</taxon>
        <taxon>Katanobacteria</taxon>
    </lineage>
</organism>
<dbReference type="GO" id="GO:0050660">
    <property type="term" value="F:flavin adenine dinucleotide binding"/>
    <property type="evidence" value="ECO:0007669"/>
    <property type="project" value="TreeGrafter"/>
</dbReference>
<feature type="transmembrane region" description="Helical" evidence="13">
    <location>
        <begin position="184"/>
        <end position="203"/>
    </location>
</feature>
<dbReference type="AlphaFoldDB" id="A0A1F4UR63"/>
<feature type="transmembrane region" description="Helical" evidence="13">
    <location>
        <begin position="120"/>
        <end position="141"/>
    </location>
</feature>
<keyword evidence="12 13" id="KW-0472">Membrane</keyword>
<dbReference type="CDD" id="cd06198">
    <property type="entry name" value="FNR_like_3"/>
    <property type="match status" value="1"/>
</dbReference>
<keyword evidence="11" id="KW-0411">Iron-sulfur</keyword>
<keyword evidence="7" id="KW-0274">FAD</keyword>
<dbReference type="PANTHER" id="PTHR47354:SF8">
    <property type="entry name" value="1,2-PHENYLACETYL-COA EPOXIDASE, SUBUNIT E"/>
    <property type="match status" value="1"/>
</dbReference>
<evidence type="ECO:0000313" key="16">
    <source>
        <dbReference type="Proteomes" id="UP000176608"/>
    </source>
</evidence>
<reference evidence="15 16" key="1">
    <citation type="journal article" date="2016" name="Nat. Commun.">
        <title>Thousands of microbial genomes shed light on interconnected biogeochemical processes in an aquifer system.</title>
        <authorList>
            <person name="Anantharaman K."/>
            <person name="Brown C.T."/>
            <person name="Hug L.A."/>
            <person name="Sharon I."/>
            <person name="Castelle C.J."/>
            <person name="Probst A.J."/>
            <person name="Thomas B.C."/>
            <person name="Singh A."/>
            <person name="Wilkins M.J."/>
            <person name="Karaoz U."/>
            <person name="Brodie E.L."/>
            <person name="Williams K.H."/>
            <person name="Hubbard S.S."/>
            <person name="Banfield J.F."/>
        </authorList>
    </citation>
    <scope>NUCLEOTIDE SEQUENCE [LARGE SCALE GENOMIC DNA]</scope>
</reference>
<name>A0A1F4UR63_UNCKA</name>
<dbReference type="PROSITE" id="PS51384">
    <property type="entry name" value="FAD_FR"/>
    <property type="match status" value="1"/>
</dbReference>
<dbReference type="SUPFAM" id="SSF52343">
    <property type="entry name" value="Ferredoxin reductase-like, C-terminal NADP-linked domain"/>
    <property type="match status" value="1"/>
</dbReference>
<evidence type="ECO:0000256" key="1">
    <source>
        <dbReference type="ARBA" id="ARBA00001974"/>
    </source>
</evidence>
<dbReference type="PRINTS" id="PR00410">
    <property type="entry name" value="PHEHYDRXLASE"/>
</dbReference>
<dbReference type="InterPro" id="IPR050415">
    <property type="entry name" value="MRET"/>
</dbReference>
<dbReference type="Proteomes" id="UP000176608">
    <property type="component" value="Unassembled WGS sequence"/>
</dbReference>
<evidence type="ECO:0000256" key="10">
    <source>
        <dbReference type="ARBA" id="ARBA00023004"/>
    </source>
</evidence>
<feature type="transmembrane region" description="Helical" evidence="13">
    <location>
        <begin position="153"/>
        <end position="172"/>
    </location>
</feature>